<keyword evidence="1" id="KW-1133">Transmembrane helix</keyword>
<protein>
    <recommendedName>
        <fullName evidence="4">DUF3592 domain-containing protein</fullName>
    </recommendedName>
</protein>
<sequence>MDMETLFLVITSIFLGIGMYLIYHDYARTKYGYQTRGRVIQLKGEWGYGGNSTSHLYYPIVRFYSEGKQELQRRLEVGFSIPLFSKGQDLKIIYYNDKAYPAGTMWKLLYWCIFLISLGAAIIQLYYW</sequence>
<dbReference type="Proteomes" id="UP000061382">
    <property type="component" value="Chromosome"/>
</dbReference>
<accession>A0A0P0CU72</accession>
<keyword evidence="1" id="KW-0812">Transmembrane</keyword>
<gene>
    <name evidence="2" type="ORF">DC20_07380</name>
</gene>
<keyword evidence="3" id="KW-1185">Reference proteome</keyword>
<dbReference type="KEGG" id="rti:DC20_07380"/>
<evidence type="ECO:0000313" key="2">
    <source>
        <dbReference type="EMBL" id="ALI98829.1"/>
    </source>
</evidence>
<dbReference type="AlphaFoldDB" id="A0A0P0CU72"/>
<reference evidence="2 3" key="1">
    <citation type="submission" date="2015-08" db="EMBL/GenBank/DDBJ databases">
        <title>Complete genome sequence of Rufibacter tibetensis strain 1351t, a radiation-resistant bacterium from tibet plateau.</title>
        <authorList>
            <person name="Dai J."/>
        </authorList>
    </citation>
    <scope>NUCLEOTIDE SEQUENCE [LARGE SCALE GENOMIC DNA]</scope>
    <source>
        <strain evidence="2 3">1351</strain>
    </source>
</reference>
<feature type="transmembrane region" description="Helical" evidence="1">
    <location>
        <begin position="6"/>
        <end position="23"/>
    </location>
</feature>
<dbReference type="PATRIC" id="fig|512763.3.peg.1627"/>
<organism evidence="2 3">
    <name type="scientific">Rufibacter tibetensis</name>
    <dbReference type="NCBI Taxonomy" id="512763"/>
    <lineage>
        <taxon>Bacteria</taxon>
        <taxon>Pseudomonadati</taxon>
        <taxon>Bacteroidota</taxon>
        <taxon>Cytophagia</taxon>
        <taxon>Cytophagales</taxon>
        <taxon>Hymenobacteraceae</taxon>
        <taxon>Rufibacter</taxon>
    </lineage>
</organism>
<dbReference type="EMBL" id="CP012643">
    <property type="protein sequence ID" value="ALI98829.1"/>
    <property type="molecule type" value="Genomic_DNA"/>
</dbReference>
<keyword evidence="1" id="KW-0472">Membrane</keyword>
<evidence type="ECO:0008006" key="4">
    <source>
        <dbReference type="Google" id="ProtNLM"/>
    </source>
</evidence>
<feature type="transmembrane region" description="Helical" evidence="1">
    <location>
        <begin position="108"/>
        <end position="127"/>
    </location>
</feature>
<evidence type="ECO:0000313" key="3">
    <source>
        <dbReference type="Proteomes" id="UP000061382"/>
    </source>
</evidence>
<evidence type="ECO:0000256" key="1">
    <source>
        <dbReference type="SAM" id="Phobius"/>
    </source>
</evidence>
<proteinExistence type="predicted"/>
<name>A0A0P0CU72_9BACT</name>